<evidence type="ECO:0000313" key="4">
    <source>
        <dbReference type="Proteomes" id="UP000310673"/>
    </source>
</evidence>
<dbReference type="InterPro" id="IPR024968">
    <property type="entry name" value="SlpA_C_lactobacillus"/>
</dbReference>
<name>A0A5B7T5P6_9LACO</name>
<feature type="signal peptide" evidence="1">
    <location>
        <begin position="1"/>
        <end position="37"/>
    </location>
</feature>
<sequence length="437" mass="46738">MEIGKMKNRTRKVIAASAVAIMLAPAALSALPQNVDAAAVGTVSVTTPVYDANGKTTGQTLPSGSSWQLGQQVTINGVAHYQVATNEYIPASVVRNVTGSANSVDTTQTQDRWITENADAGKVATANTTLNVVDAYGNTTGQTLPNGSQWKIGNILHANKMLYYQVGTNQYINAQDVTIAGQNNDSAAGLVTQDGNFGKTATVTTAAKLIDRNGNDLGVTLPVNSSWILGKALSANNETYYQVATNEWISANNIKINDYTQNGQTVDTYITDTTAAGKTGVTTTDVQVVDGQGNTTGTTLPGNSQWKIGSQMLHHDKQTYYQVATNEFVSVAYMKLLDDATTTTNTNSSVPTPSNGLVATANKQIRTYNTATNSYDMTLPAGSTWKISKLVVNKYGSYWGEVATNQWVWITDVTLNSGLNLKDNSYYEPEFATSINK</sequence>
<reference evidence="3 4" key="1">
    <citation type="submission" date="2019-05" db="EMBL/GenBank/DDBJ databases">
        <title>Genome Sequence of Lactobacillus futsaii Y97, a Potential Probiotic Strain Isolated from the Futsai of Taiwan.</title>
        <authorList>
            <person name="Du X."/>
        </authorList>
    </citation>
    <scope>NUCLEOTIDE SEQUENCE [LARGE SCALE GENOMIC DNA]</scope>
    <source>
        <strain evidence="3 4">Y97</strain>
    </source>
</reference>
<evidence type="ECO:0000256" key="1">
    <source>
        <dbReference type="SAM" id="SignalP"/>
    </source>
</evidence>
<evidence type="ECO:0000313" key="3">
    <source>
        <dbReference type="EMBL" id="QCX25714.1"/>
    </source>
</evidence>
<feature type="chain" id="PRO_5023148591" description="S-layer protein C-terminal domain-containing protein" evidence="1">
    <location>
        <begin position="38"/>
        <end position="437"/>
    </location>
</feature>
<dbReference type="EMBL" id="CP040736">
    <property type="protein sequence ID" value="QCX25714.1"/>
    <property type="molecule type" value="Genomic_DNA"/>
</dbReference>
<feature type="domain" description="S-layer protein C-terminal" evidence="2">
    <location>
        <begin position="132"/>
        <end position="174"/>
    </location>
</feature>
<dbReference type="Pfam" id="PF03217">
    <property type="entry name" value="SlpA"/>
    <property type="match status" value="2"/>
</dbReference>
<accession>A0A5B7T5P6</accession>
<dbReference type="Proteomes" id="UP000310673">
    <property type="component" value="Chromosome"/>
</dbReference>
<proteinExistence type="predicted"/>
<protein>
    <recommendedName>
        <fullName evidence="2">S-layer protein C-terminal domain-containing protein</fullName>
    </recommendedName>
</protein>
<feature type="domain" description="S-layer protein C-terminal" evidence="2">
    <location>
        <begin position="47"/>
        <end position="92"/>
    </location>
</feature>
<dbReference type="STRING" id="1423818.FC88_GL000583"/>
<keyword evidence="1" id="KW-0732">Signal</keyword>
<evidence type="ECO:0000259" key="2">
    <source>
        <dbReference type="Pfam" id="PF03217"/>
    </source>
</evidence>
<organism evidence="3 4">
    <name type="scientific">Companilactobacillus futsaii</name>
    <dbReference type="NCBI Taxonomy" id="938155"/>
    <lineage>
        <taxon>Bacteria</taxon>
        <taxon>Bacillati</taxon>
        <taxon>Bacillota</taxon>
        <taxon>Bacilli</taxon>
        <taxon>Lactobacillales</taxon>
        <taxon>Lactobacillaceae</taxon>
        <taxon>Companilactobacillus</taxon>
    </lineage>
</organism>
<dbReference type="AlphaFoldDB" id="A0A5B7T5P6"/>
<dbReference type="KEGG" id="lft:FG051_11690"/>
<gene>
    <name evidence="3" type="ORF">FG051_11690</name>
</gene>